<evidence type="ECO:0000313" key="10">
    <source>
        <dbReference type="EMBL" id="MFM0448560.1"/>
    </source>
</evidence>
<comment type="subcellular location">
    <subcellularLocation>
        <location evidence="1">Membrane</location>
        <topology evidence="1">Multi-pass membrane protein</topology>
    </subcellularLocation>
</comment>
<dbReference type="Pfam" id="PF13506">
    <property type="entry name" value="Glyco_transf_21"/>
    <property type="match status" value="1"/>
</dbReference>
<evidence type="ECO:0000256" key="3">
    <source>
        <dbReference type="ARBA" id="ARBA00004991"/>
    </source>
</evidence>
<accession>A0ABW9CEV3</accession>
<protein>
    <submittedName>
        <fullName evidence="10">Bacteriohopanetetrol glucosamine biosynthesis glycosyltransferase HpnI</fullName>
    </submittedName>
</protein>
<keyword evidence="11" id="KW-1185">Reference proteome</keyword>
<keyword evidence="5" id="KW-0808">Transferase</keyword>
<dbReference type="PANTHER" id="PTHR12726:SF0">
    <property type="entry name" value="CERAMIDE GLUCOSYLTRANSFERASE"/>
    <property type="match status" value="1"/>
</dbReference>
<dbReference type="CDD" id="cd02520">
    <property type="entry name" value="Glucosylceramide_synthase"/>
    <property type="match status" value="1"/>
</dbReference>
<dbReference type="InterPro" id="IPR017835">
    <property type="entry name" value="Hopen-assoc_HpnI"/>
</dbReference>
<evidence type="ECO:0000256" key="8">
    <source>
        <dbReference type="ARBA" id="ARBA00023136"/>
    </source>
</evidence>
<keyword evidence="6 9" id="KW-0812">Transmembrane</keyword>
<dbReference type="SUPFAM" id="SSF53448">
    <property type="entry name" value="Nucleotide-diphospho-sugar transferases"/>
    <property type="match status" value="1"/>
</dbReference>
<evidence type="ECO:0000256" key="9">
    <source>
        <dbReference type="SAM" id="Phobius"/>
    </source>
</evidence>
<evidence type="ECO:0000256" key="6">
    <source>
        <dbReference type="ARBA" id="ARBA00022692"/>
    </source>
</evidence>
<gene>
    <name evidence="10" type="primary">hpnI</name>
    <name evidence="10" type="ORF">PQR00_33805</name>
</gene>
<evidence type="ECO:0000313" key="11">
    <source>
        <dbReference type="Proteomes" id="UP001629288"/>
    </source>
</evidence>
<dbReference type="RefSeq" id="WP_408131820.1">
    <property type="nucleotide sequence ID" value="NZ_JAQQDH010000026.1"/>
</dbReference>
<keyword evidence="8 9" id="KW-0472">Membrane</keyword>
<dbReference type="Gene3D" id="3.90.550.10">
    <property type="entry name" value="Spore Coat Polysaccharide Biosynthesis Protein SpsA, Chain A"/>
    <property type="match status" value="1"/>
</dbReference>
<keyword evidence="4" id="KW-0328">Glycosyltransferase</keyword>
<evidence type="ECO:0000256" key="1">
    <source>
        <dbReference type="ARBA" id="ARBA00004141"/>
    </source>
</evidence>
<evidence type="ECO:0000256" key="7">
    <source>
        <dbReference type="ARBA" id="ARBA00022989"/>
    </source>
</evidence>
<reference evidence="10 11" key="1">
    <citation type="journal article" date="2024" name="Chem. Sci.">
        <title>Discovery of megapolipeptins by genome mining of a Burkholderiales bacteria collection.</title>
        <authorList>
            <person name="Paulo B.S."/>
            <person name="Recchia M.J.J."/>
            <person name="Lee S."/>
            <person name="Fergusson C.H."/>
            <person name="Romanowski S.B."/>
            <person name="Hernandez A."/>
            <person name="Krull N."/>
            <person name="Liu D.Y."/>
            <person name="Cavanagh H."/>
            <person name="Bos A."/>
            <person name="Gray C.A."/>
            <person name="Murphy B.T."/>
            <person name="Linington R.G."/>
            <person name="Eustaquio A.S."/>
        </authorList>
    </citation>
    <scope>NUCLEOTIDE SEQUENCE [LARGE SCALE GENOMIC DNA]</scope>
    <source>
        <strain evidence="10 11">RL17-379-BIB-C</strain>
    </source>
</reference>
<proteinExistence type="predicted"/>
<comment type="pathway">
    <text evidence="3">Sphingolipid metabolism.</text>
</comment>
<dbReference type="EMBL" id="JAQQDH010000026">
    <property type="protein sequence ID" value="MFM0448560.1"/>
    <property type="molecule type" value="Genomic_DNA"/>
</dbReference>
<comment type="caution">
    <text evidence="10">The sequence shown here is derived from an EMBL/GenBank/DDBJ whole genome shotgun (WGS) entry which is preliminary data.</text>
</comment>
<dbReference type="Proteomes" id="UP001629288">
    <property type="component" value="Unassembled WGS sequence"/>
</dbReference>
<evidence type="ECO:0000256" key="4">
    <source>
        <dbReference type="ARBA" id="ARBA00022676"/>
    </source>
</evidence>
<name>A0ABW9CEV3_9BURK</name>
<organism evidence="10 11">
    <name type="scientific">Paraburkholderia strydomiana</name>
    <dbReference type="NCBI Taxonomy" id="1245417"/>
    <lineage>
        <taxon>Bacteria</taxon>
        <taxon>Pseudomonadati</taxon>
        <taxon>Pseudomonadota</taxon>
        <taxon>Betaproteobacteria</taxon>
        <taxon>Burkholderiales</taxon>
        <taxon>Burkholderiaceae</taxon>
        <taxon>Paraburkholderia</taxon>
    </lineage>
</organism>
<sequence length="457" mass="49544">MAAHALTVCKWILLAGCVGASLYAMTAAAAMPFLRQRRNLISCLDRLAQAAAAPVPGSMVSVADLDTPGSHSFYPLPHSGVSVLKPLCGAEPRLHENLRSFCEQRYGNFQLVLGVSSPDDPSIPVVRRLQAAYPSRDIELVIDTRMHGSNRKVSNLINMAAHARHDVIVIADSDIAVEADYLDGVVAPLADPRVGVLTCLYVARAVGGFWSRVGALFVNEWFAPSVRVAYVTGSRRFGFGATLALRRTTLDRIGGFEALKNCLADDYWLAEHARALGLQTVLSRVMVATDVIEPTFAALCERETRWLRTIRSVNPLGFAFLFITFPTPWLMAGGCLTAVFATGGSGMTHCCPAVVGAVSTSVGVAARLLLHARATRHQLALRSALPGVAPESLAREFWIDLPLLPLRDMLLLFQWIVAAFGTHVTWRGTRVPVESPQLTARARSLRAIDVPEESDGR</sequence>
<dbReference type="InterPro" id="IPR025993">
    <property type="entry name" value="Ceramide_glucosylTrfase"/>
</dbReference>
<dbReference type="InterPro" id="IPR029044">
    <property type="entry name" value="Nucleotide-diphossugar_trans"/>
</dbReference>
<comment type="pathway">
    <text evidence="2">Lipid metabolism; sphingolipid metabolism.</text>
</comment>
<evidence type="ECO:0000256" key="5">
    <source>
        <dbReference type="ARBA" id="ARBA00022679"/>
    </source>
</evidence>
<dbReference type="NCBIfam" id="TIGR03472">
    <property type="entry name" value="HpnI"/>
    <property type="match status" value="1"/>
</dbReference>
<dbReference type="PANTHER" id="PTHR12726">
    <property type="entry name" value="CERAMIDE GLUCOSYLTRANSFERASE"/>
    <property type="match status" value="1"/>
</dbReference>
<feature type="transmembrane region" description="Helical" evidence="9">
    <location>
        <begin position="12"/>
        <end position="34"/>
    </location>
</feature>
<evidence type="ECO:0000256" key="2">
    <source>
        <dbReference type="ARBA" id="ARBA00004760"/>
    </source>
</evidence>
<keyword evidence="7 9" id="KW-1133">Transmembrane helix</keyword>